<reference evidence="1" key="1">
    <citation type="submission" date="2020-07" db="EMBL/GenBank/DDBJ databases">
        <title>Multicomponent nature underlies the extraordinary mechanical properties of spider dragline silk.</title>
        <authorList>
            <person name="Kono N."/>
            <person name="Nakamura H."/>
            <person name="Mori M."/>
            <person name="Yoshida Y."/>
            <person name="Ohtoshi R."/>
            <person name="Malay A.D."/>
            <person name="Moran D.A.P."/>
            <person name="Tomita M."/>
            <person name="Numata K."/>
            <person name="Arakawa K."/>
        </authorList>
    </citation>
    <scope>NUCLEOTIDE SEQUENCE</scope>
</reference>
<keyword evidence="2" id="KW-1185">Reference proteome</keyword>
<name>A0A8X6L0B9_TRICU</name>
<dbReference type="Proteomes" id="UP000887116">
    <property type="component" value="Unassembled WGS sequence"/>
</dbReference>
<evidence type="ECO:0000313" key="2">
    <source>
        <dbReference type="Proteomes" id="UP000887116"/>
    </source>
</evidence>
<accession>A0A8X6L0B9</accession>
<proteinExistence type="predicted"/>
<gene>
    <name evidence="1" type="ORF">TNCT_234171</name>
</gene>
<sequence length="78" mass="8522">MIDRALDGEDILRAYQDYSPDAYILLYSGTVPGIVSLQERLDVELLNGSEPLYQSFFSASDGNTADGSVGQSSMRRSV</sequence>
<dbReference type="OrthoDB" id="10579035at2759"/>
<comment type="caution">
    <text evidence="1">The sequence shown here is derived from an EMBL/GenBank/DDBJ whole genome shotgun (WGS) entry which is preliminary data.</text>
</comment>
<dbReference type="EMBL" id="BMAO01033632">
    <property type="protein sequence ID" value="GFQ90796.1"/>
    <property type="molecule type" value="Genomic_DNA"/>
</dbReference>
<protein>
    <submittedName>
        <fullName evidence="1">Uncharacterized protein</fullName>
    </submittedName>
</protein>
<dbReference type="AlphaFoldDB" id="A0A8X6L0B9"/>
<organism evidence="1 2">
    <name type="scientific">Trichonephila clavata</name>
    <name type="common">Joro spider</name>
    <name type="synonym">Nephila clavata</name>
    <dbReference type="NCBI Taxonomy" id="2740835"/>
    <lineage>
        <taxon>Eukaryota</taxon>
        <taxon>Metazoa</taxon>
        <taxon>Ecdysozoa</taxon>
        <taxon>Arthropoda</taxon>
        <taxon>Chelicerata</taxon>
        <taxon>Arachnida</taxon>
        <taxon>Araneae</taxon>
        <taxon>Araneomorphae</taxon>
        <taxon>Entelegynae</taxon>
        <taxon>Araneoidea</taxon>
        <taxon>Nephilidae</taxon>
        <taxon>Trichonephila</taxon>
    </lineage>
</organism>
<evidence type="ECO:0000313" key="1">
    <source>
        <dbReference type="EMBL" id="GFQ90796.1"/>
    </source>
</evidence>